<dbReference type="EMBL" id="FOTW01000005">
    <property type="protein sequence ID" value="SFL58601.1"/>
    <property type="molecule type" value="Genomic_DNA"/>
</dbReference>
<name>A0A1I4IXL8_9BURK</name>
<dbReference type="STRING" id="758825.SAMN02982985_00806"/>
<proteinExistence type="predicted"/>
<sequence length="75" mass="8379">MINASAMDASQASAPPVIHQLRSNMQSSEVVDRGISVQASFSSICAIEYLKSHNIDPEVIERVLLHPEQRRKPRH</sequence>
<gene>
    <name evidence="1" type="ORF">SAMN02982985_00806</name>
</gene>
<organism evidence="1 2">
    <name type="scientific">Rugamonas rubra</name>
    <dbReference type="NCBI Taxonomy" id="758825"/>
    <lineage>
        <taxon>Bacteria</taxon>
        <taxon>Pseudomonadati</taxon>
        <taxon>Pseudomonadota</taxon>
        <taxon>Betaproteobacteria</taxon>
        <taxon>Burkholderiales</taxon>
        <taxon>Oxalobacteraceae</taxon>
        <taxon>Telluria group</taxon>
        <taxon>Rugamonas</taxon>
    </lineage>
</organism>
<protein>
    <submittedName>
        <fullName evidence="1">Uncharacterized protein</fullName>
    </submittedName>
</protein>
<dbReference type="Proteomes" id="UP000199470">
    <property type="component" value="Unassembled WGS sequence"/>
</dbReference>
<evidence type="ECO:0000313" key="2">
    <source>
        <dbReference type="Proteomes" id="UP000199470"/>
    </source>
</evidence>
<dbReference type="AlphaFoldDB" id="A0A1I4IXL8"/>
<accession>A0A1I4IXL8</accession>
<evidence type="ECO:0000313" key="1">
    <source>
        <dbReference type="EMBL" id="SFL58601.1"/>
    </source>
</evidence>
<dbReference type="RefSeq" id="WP_245774074.1">
    <property type="nucleotide sequence ID" value="NZ_FOTW01000005.1"/>
</dbReference>
<reference evidence="1 2" key="1">
    <citation type="submission" date="2016-10" db="EMBL/GenBank/DDBJ databases">
        <authorList>
            <person name="de Groot N.N."/>
        </authorList>
    </citation>
    <scope>NUCLEOTIDE SEQUENCE [LARGE SCALE GENOMIC DNA]</scope>
    <source>
        <strain evidence="1 2">ATCC 43154</strain>
    </source>
</reference>
<keyword evidence="2" id="KW-1185">Reference proteome</keyword>